<dbReference type="KEGG" id="flt:Sv326_0047"/>
<accession>A0A7D6BMX4</accession>
<name>A0A7D6BMX4_FERL1</name>
<organism evidence="1 2">
    <name type="scientific">Fermentimicrarchaeum limneticum</name>
    <dbReference type="NCBI Taxonomy" id="2795018"/>
    <lineage>
        <taxon>Archaea</taxon>
        <taxon>Candidatus Micrarchaeota</taxon>
        <taxon>Candidatus Fermentimicrarchaeales</taxon>
        <taxon>Candidatus Fermentimicrarchaeaceae</taxon>
        <taxon>Candidatus Fermentimicrarchaeum</taxon>
    </lineage>
</organism>
<dbReference type="EMBL" id="CP058998">
    <property type="protein sequence ID" value="QLJ52222.1"/>
    <property type="molecule type" value="Genomic_DNA"/>
</dbReference>
<evidence type="ECO:0000313" key="2">
    <source>
        <dbReference type="Proteomes" id="UP000510821"/>
    </source>
</evidence>
<gene>
    <name evidence="1" type="ORF">Sv326_0047</name>
</gene>
<protein>
    <submittedName>
        <fullName evidence="1">Uncharacterized protein</fullName>
    </submittedName>
</protein>
<evidence type="ECO:0000313" key="1">
    <source>
        <dbReference type="EMBL" id="QLJ52222.1"/>
    </source>
</evidence>
<dbReference type="Proteomes" id="UP000510821">
    <property type="component" value="Chromosome"/>
</dbReference>
<dbReference type="AlphaFoldDB" id="A0A7D6BMX4"/>
<proteinExistence type="predicted"/>
<reference evidence="2" key="1">
    <citation type="submission" date="2020-07" db="EMBL/GenBank/DDBJ databases">
        <title>Metabolic diversity and evolutionary history of the archaeal phylum ###Micrarchaeota### uncovered from a freshwater lake metagenome.</title>
        <authorList>
            <person name="Kadnikov V.V."/>
            <person name="Savvichev A.S."/>
            <person name="Mardanov A.V."/>
            <person name="Beletsky A.V."/>
            <person name="Chupakov A.V."/>
            <person name="Kokryatskaya N.M."/>
            <person name="Pimenov N.V."/>
            <person name="Ravin N.V."/>
        </authorList>
    </citation>
    <scope>NUCLEOTIDE SEQUENCE [LARGE SCALE GENOMIC DNA]</scope>
</reference>
<sequence>MSSQTLVEPHREMDSHRLFLQSYQSIAETCKQLVPLEKRVLLCEEKLKEGKISPFEAQLLKKDMNDVLAMYDKLDKISNEIRGLRALPSYSKEDEVNAIIETKTYLLAESFKAHAHMMSSKTPHERVRHAHTAEGLSLAEELIAGHISEMGEEFEKIKKELSARKLG</sequence>